<comment type="caution">
    <text evidence="3">The sequence shown here is derived from an EMBL/GenBank/DDBJ whole genome shotgun (WGS) entry which is preliminary data.</text>
</comment>
<dbReference type="GO" id="GO:0016787">
    <property type="term" value="F:hydrolase activity"/>
    <property type="evidence" value="ECO:0007669"/>
    <property type="project" value="InterPro"/>
</dbReference>
<dbReference type="SUPFAM" id="SSF117074">
    <property type="entry name" value="Hypothetical protein PA1324"/>
    <property type="match status" value="1"/>
</dbReference>
<reference evidence="3 4" key="1">
    <citation type="submission" date="2017-11" db="EMBL/GenBank/DDBJ databases">
        <title>Rhodohalobacter 15182 sp. nov., isolated from a salt lake.</title>
        <authorList>
            <person name="Han S."/>
        </authorList>
    </citation>
    <scope>NUCLEOTIDE SEQUENCE [LARGE SCALE GENOMIC DNA]</scope>
    <source>
        <strain evidence="3 4">15182</strain>
    </source>
</reference>
<feature type="signal peptide" evidence="1">
    <location>
        <begin position="1"/>
        <end position="25"/>
    </location>
</feature>
<dbReference type="PANTHER" id="PTHR43143">
    <property type="entry name" value="METALLOPHOSPHOESTERASE, CALCINEURIN SUPERFAMILY"/>
    <property type="match status" value="1"/>
</dbReference>
<gene>
    <name evidence="3" type="ORF">CWD77_13095</name>
</gene>
<accession>A0A2N0VF13</accession>
<dbReference type="PROSITE" id="PS50835">
    <property type="entry name" value="IG_LIKE"/>
    <property type="match status" value="1"/>
</dbReference>
<dbReference type="InterPro" id="IPR051918">
    <property type="entry name" value="STPP_CPPED1"/>
</dbReference>
<feature type="domain" description="Ig-like" evidence="2">
    <location>
        <begin position="134"/>
        <end position="179"/>
    </location>
</feature>
<dbReference type="InterPro" id="IPR029052">
    <property type="entry name" value="Metallo-depent_PP-like"/>
</dbReference>
<keyword evidence="4" id="KW-1185">Reference proteome</keyword>
<dbReference type="Pfam" id="PF16371">
    <property type="entry name" value="MetallophosN"/>
    <property type="match status" value="1"/>
</dbReference>
<proteinExistence type="predicted"/>
<dbReference type="Gene3D" id="3.60.21.10">
    <property type="match status" value="1"/>
</dbReference>
<dbReference type="SUPFAM" id="SSF56300">
    <property type="entry name" value="Metallo-dependent phosphatases"/>
    <property type="match status" value="1"/>
</dbReference>
<dbReference type="Gene3D" id="2.60.40.10">
    <property type="entry name" value="Immunoglobulins"/>
    <property type="match status" value="1"/>
</dbReference>
<dbReference type="AlphaFoldDB" id="A0A2N0VF13"/>
<keyword evidence="1" id="KW-0732">Signal</keyword>
<dbReference type="InterPro" id="IPR007110">
    <property type="entry name" value="Ig-like_dom"/>
</dbReference>
<dbReference type="EMBL" id="PISP01000005">
    <property type="protein sequence ID" value="PKD42784.1"/>
    <property type="molecule type" value="Genomic_DNA"/>
</dbReference>
<dbReference type="InterPro" id="IPR032288">
    <property type="entry name" value="Metallophos_C"/>
</dbReference>
<dbReference type="Pfam" id="PF00149">
    <property type="entry name" value="Metallophos"/>
    <property type="match status" value="1"/>
</dbReference>
<dbReference type="Proteomes" id="UP000233398">
    <property type="component" value="Unassembled WGS sequence"/>
</dbReference>
<sequence length="650" mass="72516">MKTVIRVIISALFFQLLLFTNPVFSQQWTAAPEIIGEGSDDDTVIGRVFHDANKNGLLDQGEKGVEGVLVSNGVDWVSTDDEGGYEINVKDDMNLAIVQPSGWRVPTDERMVPQFFYIYKEGGTGYDMRFGGLPDTGPAPAEVNFPLTRENTADDSFTCAVLGDSQAYSNEQVSWLRDGVIADVVDAGLTPEDCMIYLGDVVGDDLGLLDRILNISSVTGLPQWMVIGNHDIDFDARTNEDKSDSWRRIYGPNYYAFEKGEVLFVALDNVYYPCGEESVAAGRMNCAEDRGPSYNGRLTEEQFAWLEGLVDRTPEDRLIVLMHHIPFVSFVDATSGQHQTDELHRIHDIVEGRKALSLSGHTHELENLSPGEIFEGWTEQTGIGPLPFRHIIAGAASGAWYRGDFNVDGVPMALQRLGAPMGYLNLDFEGPDYKETYIGTGLSRDRGQWIGVNTPGFRHWFSTIMDWVGQDRSERNEVPPYSINDLPDTKILTPEDFEEGVWLTANVWAGSAETRVVAELPDGTELELTRTQEGEGEGVRTGAEYADPFVVARQLSVARFAFESQLGEERAQGFELFQGSRFGPAPPQPQGSIADRNMHLWRADLPELPNGVHSIRITSTDRHGRTFTDTITLEVMDMLPPKYWRHELWE</sequence>
<dbReference type="Pfam" id="PF16370">
    <property type="entry name" value="MetallophosC"/>
    <property type="match status" value="1"/>
</dbReference>
<name>A0A2N0VF13_9BACT</name>
<protein>
    <submittedName>
        <fullName evidence="3">Metallophosphoesterase</fullName>
    </submittedName>
</protein>
<dbReference type="InterPro" id="IPR032285">
    <property type="entry name" value="Metallophos_N"/>
</dbReference>
<evidence type="ECO:0000256" key="1">
    <source>
        <dbReference type="SAM" id="SignalP"/>
    </source>
</evidence>
<dbReference type="OrthoDB" id="1776264at2"/>
<organism evidence="3 4">
    <name type="scientific">Rhodohalobacter barkolensis</name>
    <dbReference type="NCBI Taxonomy" id="2053187"/>
    <lineage>
        <taxon>Bacteria</taxon>
        <taxon>Pseudomonadati</taxon>
        <taxon>Balneolota</taxon>
        <taxon>Balneolia</taxon>
        <taxon>Balneolales</taxon>
        <taxon>Balneolaceae</taxon>
        <taxon>Rhodohalobacter</taxon>
    </lineage>
</organism>
<dbReference type="PANTHER" id="PTHR43143:SF1">
    <property type="entry name" value="SERINE_THREONINE-PROTEIN PHOSPHATASE CPPED1"/>
    <property type="match status" value="1"/>
</dbReference>
<dbReference type="InterPro" id="IPR004843">
    <property type="entry name" value="Calcineurin-like_PHP"/>
</dbReference>
<dbReference type="InterPro" id="IPR013783">
    <property type="entry name" value="Ig-like_fold"/>
</dbReference>
<evidence type="ECO:0000259" key="2">
    <source>
        <dbReference type="PROSITE" id="PS50835"/>
    </source>
</evidence>
<dbReference type="RefSeq" id="WP_101074034.1">
    <property type="nucleotide sequence ID" value="NZ_PISP01000005.1"/>
</dbReference>
<evidence type="ECO:0000313" key="4">
    <source>
        <dbReference type="Proteomes" id="UP000233398"/>
    </source>
</evidence>
<feature type="chain" id="PRO_5014922915" evidence="1">
    <location>
        <begin position="26"/>
        <end position="650"/>
    </location>
</feature>
<evidence type="ECO:0000313" key="3">
    <source>
        <dbReference type="EMBL" id="PKD42784.1"/>
    </source>
</evidence>